<dbReference type="InterPro" id="IPR037523">
    <property type="entry name" value="VOC_core"/>
</dbReference>
<evidence type="ECO:0000259" key="1">
    <source>
        <dbReference type="PROSITE" id="PS51819"/>
    </source>
</evidence>
<dbReference type="KEGG" id="hhb:Hhub_1388"/>
<dbReference type="InterPro" id="IPR004360">
    <property type="entry name" value="Glyas_Fos-R_dOase_dom"/>
</dbReference>
<dbReference type="PROSITE" id="PS51819">
    <property type="entry name" value="VOC"/>
    <property type="match status" value="1"/>
</dbReference>
<dbReference type="OrthoDB" id="37941at2157"/>
<sequence length="145" mass="15997">MNDTPFHLGHVHLKVRDLDRAVAFYEDVFDLELTETEGRFAFLSWGEHHHDVALQAVGADAPDAGRGVGLYHAAIEVDTEPGLGDVYDELCERGVPSTPVDHGISKALYFSDTAGNGLEAYVDARDDRDLAEWDGENRRFDPSAL</sequence>
<dbReference type="AlphaFoldDB" id="A0A0U5GYT6"/>
<dbReference type="Gene3D" id="3.10.180.10">
    <property type="entry name" value="2,3-Dihydroxybiphenyl 1,2-Dioxygenase, domain 1"/>
    <property type="match status" value="1"/>
</dbReference>
<name>A0A0U5GYT6_9EURY</name>
<reference evidence="3" key="1">
    <citation type="journal article" date="2016" name="Environ. Microbiol.">
        <title>The complete genome of a viable archaeum isolated from 123-million-year-old rock salt.</title>
        <authorList>
            <person name="Jaakkola S.T."/>
            <person name="Pfeiffer F."/>
            <person name="Ravantti J.J."/>
            <person name="Guo Q."/>
            <person name="Liu Y."/>
            <person name="Chen X."/>
            <person name="Ma H."/>
            <person name="Yang C."/>
            <person name="Oksanen H.M."/>
            <person name="Bamford D.H."/>
        </authorList>
    </citation>
    <scope>NUCLEOTIDE SEQUENCE</scope>
    <source>
        <strain evidence="3">JI20-1</strain>
    </source>
</reference>
<accession>A0A0U5GYT6</accession>
<protein>
    <submittedName>
        <fullName evidence="2">Glyoxalase domain protein</fullName>
    </submittedName>
</protein>
<evidence type="ECO:0000313" key="2">
    <source>
        <dbReference type="EMBL" id="CQH48150.1"/>
    </source>
</evidence>
<dbReference type="EMBL" id="LN831302">
    <property type="protein sequence ID" value="CQH48150.1"/>
    <property type="molecule type" value="Genomic_DNA"/>
</dbReference>
<dbReference type="SUPFAM" id="SSF54593">
    <property type="entry name" value="Glyoxalase/Bleomycin resistance protein/Dihydroxybiphenyl dioxygenase"/>
    <property type="match status" value="1"/>
</dbReference>
<dbReference type="GeneID" id="91108861"/>
<dbReference type="RefSeq" id="WP_059055674.1">
    <property type="nucleotide sequence ID" value="NZ_CEML01000002.1"/>
</dbReference>
<organism evidence="2 3">
    <name type="scientific">Halobacterium hubeiense</name>
    <dbReference type="NCBI Taxonomy" id="1407499"/>
    <lineage>
        <taxon>Archaea</taxon>
        <taxon>Methanobacteriati</taxon>
        <taxon>Methanobacteriota</taxon>
        <taxon>Stenosarchaea group</taxon>
        <taxon>Halobacteria</taxon>
        <taxon>Halobacteriales</taxon>
        <taxon>Halobacteriaceae</taxon>
        <taxon>Halobacterium</taxon>
    </lineage>
</organism>
<proteinExistence type="predicted"/>
<dbReference type="Pfam" id="PF00903">
    <property type="entry name" value="Glyoxalase"/>
    <property type="match status" value="1"/>
</dbReference>
<feature type="domain" description="VOC" evidence="1">
    <location>
        <begin position="7"/>
        <end position="123"/>
    </location>
</feature>
<keyword evidence="3" id="KW-1185">Reference proteome</keyword>
<gene>
    <name evidence="2" type="ORF">HHUB_1388</name>
</gene>
<dbReference type="PANTHER" id="PTHR43279">
    <property type="entry name" value="CATECHOL-2,3-DIOXYGENASE"/>
    <property type="match status" value="1"/>
</dbReference>
<dbReference type="InterPro" id="IPR029068">
    <property type="entry name" value="Glyas_Bleomycin-R_OHBP_Dase"/>
</dbReference>
<dbReference type="STRING" id="1407499.HHUB_1388"/>
<dbReference type="PANTHER" id="PTHR43279:SF1">
    <property type="entry name" value="CATECHOL-2,3-DIOXYGENASE"/>
    <property type="match status" value="1"/>
</dbReference>
<dbReference type="Proteomes" id="UP000066737">
    <property type="component" value="Chromosome I"/>
</dbReference>
<evidence type="ECO:0000313" key="3">
    <source>
        <dbReference type="Proteomes" id="UP000066737"/>
    </source>
</evidence>